<reference evidence="1 2" key="1">
    <citation type="submission" date="2017-07" db="EMBL/GenBank/DDBJ databases">
        <title>Paenibacillus herberti R33 genome sequencing and assembly.</title>
        <authorList>
            <person name="Su W."/>
        </authorList>
    </citation>
    <scope>NUCLEOTIDE SEQUENCE [LARGE SCALE GENOMIC DNA]</scope>
    <source>
        <strain evidence="1 2">R33</strain>
    </source>
</reference>
<evidence type="ECO:0000313" key="1">
    <source>
        <dbReference type="EMBL" id="OXM13374.1"/>
    </source>
</evidence>
<accession>A0A229NU88</accession>
<protein>
    <submittedName>
        <fullName evidence="1">Uncharacterized protein</fullName>
    </submittedName>
</protein>
<dbReference type="Proteomes" id="UP000215145">
    <property type="component" value="Unassembled WGS sequence"/>
</dbReference>
<organism evidence="1 2">
    <name type="scientific">Paenibacillus herberti</name>
    <dbReference type="NCBI Taxonomy" id="1619309"/>
    <lineage>
        <taxon>Bacteria</taxon>
        <taxon>Bacillati</taxon>
        <taxon>Bacillota</taxon>
        <taxon>Bacilli</taxon>
        <taxon>Bacillales</taxon>
        <taxon>Paenibacillaceae</taxon>
        <taxon>Paenibacillus</taxon>
    </lineage>
</organism>
<dbReference type="AlphaFoldDB" id="A0A229NU88"/>
<sequence>MIEFDNSAFGDLNMDIENLLEGVKEIKLDVEINTDKGLIQIMEYGLGICYTSLLELKRRNIWKKANYVYSY</sequence>
<proteinExistence type="predicted"/>
<keyword evidence="2" id="KW-1185">Reference proteome</keyword>
<comment type="caution">
    <text evidence="1">The sequence shown here is derived from an EMBL/GenBank/DDBJ whole genome shotgun (WGS) entry which is preliminary data.</text>
</comment>
<name>A0A229NU88_9BACL</name>
<evidence type="ECO:0000313" key="2">
    <source>
        <dbReference type="Proteomes" id="UP000215145"/>
    </source>
</evidence>
<dbReference type="EMBL" id="NMUQ01000003">
    <property type="protein sequence ID" value="OXM13374.1"/>
    <property type="molecule type" value="Genomic_DNA"/>
</dbReference>
<gene>
    <name evidence="1" type="ORF">CGZ75_20135</name>
</gene>